<evidence type="ECO:0000313" key="3">
    <source>
        <dbReference type="Proteomes" id="UP001370758"/>
    </source>
</evidence>
<dbReference type="PANTHER" id="PTHR47843:SF2">
    <property type="entry name" value="BTB DOMAIN-CONTAINING PROTEIN"/>
    <property type="match status" value="1"/>
</dbReference>
<dbReference type="SUPFAM" id="SSF54695">
    <property type="entry name" value="POZ domain"/>
    <property type="match status" value="1"/>
</dbReference>
<organism evidence="2 3">
    <name type="scientific">Arthrobotrys musiformis</name>
    <dbReference type="NCBI Taxonomy" id="47236"/>
    <lineage>
        <taxon>Eukaryota</taxon>
        <taxon>Fungi</taxon>
        <taxon>Dikarya</taxon>
        <taxon>Ascomycota</taxon>
        <taxon>Pezizomycotina</taxon>
        <taxon>Orbiliomycetes</taxon>
        <taxon>Orbiliales</taxon>
        <taxon>Orbiliaceae</taxon>
        <taxon>Arthrobotrys</taxon>
    </lineage>
</organism>
<sequence>MYTIKIGEDKTYFVHSEALRQTSPVMKKHVELEMKEKETKTIEFKDMVDNDVAFTLFLQFSYFGTYGYDDKEKENALQVHALVYVFAEKFEVLELKAIALKKATLLCSNAIDDKSSTSLLKVLQFILPETVPIIYSSTYDANAGKYPSALTEKSGKDSISIPTTPRDGFRMLLAKFAAHNIESLRKNESFMSVLQEQPGFAADVLLFTGVSATFKTDGKGTLEL</sequence>
<dbReference type="InterPro" id="IPR011333">
    <property type="entry name" value="SKP1/BTB/POZ_sf"/>
</dbReference>
<dbReference type="EMBL" id="JAVHJL010000006">
    <property type="protein sequence ID" value="KAK6501427.1"/>
    <property type="molecule type" value="Genomic_DNA"/>
</dbReference>
<reference evidence="2 3" key="1">
    <citation type="submission" date="2023-08" db="EMBL/GenBank/DDBJ databases">
        <authorList>
            <person name="Palmer J.M."/>
        </authorList>
    </citation>
    <scope>NUCLEOTIDE SEQUENCE [LARGE SCALE GENOMIC DNA]</scope>
    <source>
        <strain evidence="2 3">TWF481</strain>
    </source>
</reference>
<name>A0AAV9W328_9PEZI</name>
<dbReference type="PANTHER" id="PTHR47843">
    <property type="entry name" value="BTB DOMAIN-CONTAINING PROTEIN-RELATED"/>
    <property type="match status" value="1"/>
</dbReference>
<dbReference type="Proteomes" id="UP001370758">
    <property type="component" value="Unassembled WGS sequence"/>
</dbReference>
<dbReference type="PROSITE" id="PS50097">
    <property type="entry name" value="BTB"/>
    <property type="match status" value="1"/>
</dbReference>
<dbReference type="InterPro" id="IPR000210">
    <property type="entry name" value="BTB/POZ_dom"/>
</dbReference>
<gene>
    <name evidence="2" type="ORF">TWF481_009265</name>
</gene>
<protein>
    <recommendedName>
        <fullName evidence="1">BTB domain-containing protein</fullName>
    </recommendedName>
</protein>
<comment type="caution">
    <text evidence="2">The sequence shown here is derived from an EMBL/GenBank/DDBJ whole genome shotgun (WGS) entry which is preliminary data.</text>
</comment>
<proteinExistence type="predicted"/>
<dbReference type="AlphaFoldDB" id="A0AAV9W328"/>
<dbReference type="CDD" id="cd18186">
    <property type="entry name" value="BTB_POZ_ZBTB_KLHL-like"/>
    <property type="match status" value="1"/>
</dbReference>
<feature type="domain" description="BTB" evidence="1">
    <location>
        <begin position="1"/>
        <end position="70"/>
    </location>
</feature>
<dbReference type="Gene3D" id="3.30.710.10">
    <property type="entry name" value="Potassium Channel Kv1.1, Chain A"/>
    <property type="match status" value="1"/>
</dbReference>
<evidence type="ECO:0000259" key="1">
    <source>
        <dbReference type="PROSITE" id="PS50097"/>
    </source>
</evidence>
<accession>A0AAV9W328</accession>
<evidence type="ECO:0000313" key="2">
    <source>
        <dbReference type="EMBL" id="KAK6501427.1"/>
    </source>
</evidence>
<keyword evidence="3" id="KW-1185">Reference proteome</keyword>